<organism evidence="7 8">
    <name type="scientific">Methylomonas rivi</name>
    <dbReference type="NCBI Taxonomy" id="2952226"/>
    <lineage>
        <taxon>Bacteria</taxon>
        <taxon>Pseudomonadati</taxon>
        <taxon>Pseudomonadota</taxon>
        <taxon>Gammaproteobacteria</taxon>
        <taxon>Methylococcales</taxon>
        <taxon>Methylococcaceae</taxon>
        <taxon>Methylomonas</taxon>
    </lineage>
</organism>
<dbReference type="InterPro" id="IPR051202">
    <property type="entry name" value="Peptidase_C40"/>
</dbReference>
<feature type="domain" description="NlpC/P60" evidence="6">
    <location>
        <begin position="37"/>
        <end position="160"/>
    </location>
</feature>
<dbReference type="Gene3D" id="3.90.1720.10">
    <property type="entry name" value="endopeptidase domain like (from Nostoc punctiforme)"/>
    <property type="match status" value="1"/>
</dbReference>
<comment type="similarity">
    <text evidence="1">Belongs to the peptidase C40 family.</text>
</comment>
<dbReference type="Pfam" id="PF00877">
    <property type="entry name" value="NLPC_P60"/>
    <property type="match status" value="1"/>
</dbReference>
<evidence type="ECO:0000256" key="2">
    <source>
        <dbReference type="ARBA" id="ARBA00022670"/>
    </source>
</evidence>
<evidence type="ECO:0000313" key="7">
    <source>
        <dbReference type="EMBL" id="MCQ8127475.1"/>
    </source>
</evidence>
<evidence type="ECO:0000313" key="8">
    <source>
        <dbReference type="Proteomes" id="UP001524586"/>
    </source>
</evidence>
<dbReference type="PROSITE" id="PS51935">
    <property type="entry name" value="NLPC_P60"/>
    <property type="match status" value="1"/>
</dbReference>
<comment type="caution">
    <text evidence="7">The sequence shown here is derived from an EMBL/GenBank/DDBJ whole genome shotgun (WGS) entry which is preliminary data.</text>
</comment>
<protein>
    <submittedName>
        <fullName evidence="7">C40 family peptidase</fullName>
    </submittedName>
</protein>
<dbReference type="SUPFAM" id="SSF54001">
    <property type="entry name" value="Cysteine proteinases"/>
    <property type="match status" value="1"/>
</dbReference>
<feature type="chain" id="PRO_5046231639" evidence="5">
    <location>
        <begin position="25"/>
        <end position="178"/>
    </location>
</feature>
<proteinExistence type="inferred from homology"/>
<gene>
    <name evidence="7" type="ORF">NP596_03305</name>
</gene>
<keyword evidence="5" id="KW-0732">Signal</keyword>
<dbReference type="PROSITE" id="PS51257">
    <property type="entry name" value="PROKAR_LIPOPROTEIN"/>
    <property type="match status" value="1"/>
</dbReference>
<sequence>MIAFFRPKLIFPMALLAGLLSGCAGTDKAPLNMSVPERGNTRAALDALQLQGHPYVYGGKSPQEGFDCSGLVVYVYNQQGIKLPRTTQSLVQRLPGVQPELRQPGDLLFFNTEKPYSHVGIYVGNDDFVHAPSARTGRVMVSSLRNPYWRERFMAVRRPQFLSGLSLNTSDENICNLN</sequence>
<keyword evidence="4" id="KW-0788">Thiol protease</keyword>
<keyword evidence="3" id="KW-0378">Hydrolase</keyword>
<dbReference type="InterPro" id="IPR038765">
    <property type="entry name" value="Papain-like_cys_pep_sf"/>
</dbReference>
<keyword evidence="2" id="KW-0645">Protease</keyword>
<name>A0ABT1U1Z4_9GAMM</name>
<dbReference type="PANTHER" id="PTHR47053:SF1">
    <property type="entry name" value="MUREIN DD-ENDOPEPTIDASE MEPH-RELATED"/>
    <property type="match status" value="1"/>
</dbReference>
<keyword evidence="8" id="KW-1185">Reference proteome</keyword>
<evidence type="ECO:0000256" key="1">
    <source>
        <dbReference type="ARBA" id="ARBA00007074"/>
    </source>
</evidence>
<evidence type="ECO:0000256" key="4">
    <source>
        <dbReference type="ARBA" id="ARBA00022807"/>
    </source>
</evidence>
<reference evidence="7 8" key="1">
    <citation type="submission" date="2022-07" db="EMBL/GenBank/DDBJ databases">
        <title>Methylomonas rivi sp. nov., Methylomonas rosea sp. nov., Methylomonas aureus sp. nov. and Methylomonas subterranea sp. nov., four novel methanotrophs isolated from a freshwater creek and the deep terrestrial subsurface.</title>
        <authorList>
            <person name="Abin C."/>
            <person name="Sankaranarayanan K."/>
            <person name="Garner C."/>
            <person name="Sindelar R."/>
            <person name="Kotary K."/>
            <person name="Garner R."/>
            <person name="Barclay S."/>
            <person name="Lawson P."/>
            <person name="Krumholz L."/>
        </authorList>
    </citation>
    <scope>NUCLEOTIDE SEQUENCE [LARGE SCALE GENOMIC DNA]</scope>
    <source>
        <strain evidence="7 8">WSC-6</strain>
    </source>
</reference>
<evidence type="ECO:0000256" key="3">
    <source>
        <dbReference type="ARBA" id="ARBA00022801"/>
    </source>
</evidence>
<evidence type="ECO:0000259" key="6">
    <source>
        <dbReference type="PROSITE" id="PS51935"/>
    </source>
</evidence>
<dbReference type="EMBL" id="JANIBK010000009">
    <property type="protein sequence ID" value="MCQ8127475.1"/>
    <property type="molecule type" value="Genomic_DNA"/>
</dbReference>
<accession>A0ABT1U1Z4</accession>
<dbReference type="Proteomes" id="UP001524586">
    <property type="component" value="Unassembled WGS sequence"/>
</dbReference>
<dbReference type="PANTHER" id="PTHR47053">
    <property type="entry name" value="MUREIN DD-ENDOPEPTIDASE MEPH-RELATED"/>
    <property type="match status" value="1"/>
</dbReference>
<dbReference type="RefSeq" id="WP_256613801.1">
    <property type="nucleotide sequence ID" value="NZ_JANIBK010000009.1"/>
</dbReference>
<evidence type="ECO:0000256" key="5">
    <source>
        <dbReference type="SAM" id="SignalP"/>
    </source>
</evidence>
<feature type="signal peptide" evidence="5">
    <location>
        <begin position="1"/>
        <end position="24"/>
    </location>
</feature>
<dbReference type="InterPro" id="IPR000064">
    <property type="entry name" value="NLP_P60_dom"/>
</dbReference>